<feature type="transmembrane region" description="Helical" evidence="8">
    <location>
        <begin position="29"/>
        <end position="46"/>
    </location>
</feature>
<feature type="transmembrane region" description="Helical" evidence="8">
    <location>
        <begin position="303"/>
        <end position="330"/>
    </location>
</feature>
<evidence type="ECO:0000313" key="9">
    <source>
        <dbReference type="EMBL" id="HBT48435.1"/>
    </source>
</evidence>
<feature type="transmembrane region" description="Helical" evidence="8">
    <location>
        <begin position="266"/>
        <end position="283"/>
    </location>
</feature>
<sequence length="341" mass="38385">MEMKNKVYIIWFLIVLGIFYIFIKNWVSIKSILSPFFVSILMAYLLNPFVRYFTSKGFTLTFSILTVFFIVAAAILIFSYYVFPILIGELASFVKVAPEYLRELNSVLNHFKFNYLSNLPPNIENAVEKNLNALTAGVASSVDTFFKSAVGMLKGFVDIVIIPILTFYFLKDKDIFLTQVECLIPLKYREKIFLLLFKVDRILSKYLRAQAYLSIFVGTLTGLGLALVKVRYAFLLGVIAGILNIIPYIGPILSILPAVAIGLMDSIFKGLWAFAICLLIQQVENVFVTPKVMGDSVGLHPVTVIFVLILGEELFGVWGLLFSVPVAAILKEVFTEIFLDK</sequence>
<dbReference type="PANTHER" id="PTHR21716:SF53">
    <property type="entry name" value="PERMEASE PERM-RELATED"/>
    <property type="match status" value="1"/>
</dbReference>
<feature type="transmembrane region" description="Helical" evidence="8">
    <location>
        <begin position="149"/>
        <end position="170"/>
    </location>
</feature>
<feature type="transmembrane region" description="Helical" evidence="8">
    <location>
        <begin position="7"/>
        <end position="23"/>
    </location>
</feature>
<dbReference type="EMBL" id="DOLB01000020">
    <property type="protein sequence ID" value="HBT48435.1"/>
    <property type="molecule type" value="Genomic_DNA"/>
</dbReference>
<feature type="transmembrane region" description="Helical" evidence="8">
    <location>
        <begin position="234"/>
        <end position="259"/>
    </location>
</feature>
<dbReference type="PANTHER" id="PTHR21716">
    <property type="entry name" value="TRANSMEMBRANE PROTEIN"/>
    <property type="match status" value="1"/>
</dbReference>
<name>A0A357VJ88_9THEO</name>
<accession>A0A357VJ88</accession>
<keyword evidence="6 8" id="KW-1133">Transmembrane helix</keyword>
<keyword evidence="4" id="KW-1003">Cell membrane</keyword>
<evidence type="ECO:0000256" key="1">
    <source>
        <dbReference type="ARBA" id="ARBA00004651"/>
    </source>
</evidence>
<comment type="similarity">
    <text evidence="2">Belongs to the autoinducer-2 exporter (AI-2E) (TC 2.A.86) family.</text>
</comment>
<organism evidence="9 10">
    <name type="scientific">Caldanaerobacter subterraneus</name>
    <dbReference type="NCBI Taxonomy" id="911092"/>
    <lineage>
        <taxon>Bacteria</taxon>
        <taxon>Bacillati</taxon>
        <taxon>Bacillota</taxon>
        <taxon>Clostridia</taxon>
        <taxon>Thermoanaerobacterales</taxon>
        <taxon>Thermoanaerobacteraceae</taxon>
        <taxon>Caldanaerobacter</taxon>
    </lineage>
</organism>
<evidence type="ECO:0000256" key="5">
    <source>
        <dbReference type="ARBA" id="ARBA00022692"/>
    </source>
</evidence>
<keyword evidence="3" id="KW-0813">Transport</keyword>
<proteinExistence type="inferred from homology"/>
<keyword evidence="5 8" id="KW-0812">Transmembrane</keyword>
<dbReference type="RefSeq" id="WP_425305475.1">
    <property type="nucleotide sequence ID" value="NZ_DOLB01000020.1"/>
</dbReference>
<keyword evidence="7 8" id="KW-0472">Membrane</keyword>
<dbReference type="InterPro" id="IPR002549">
    <property type="entry name" value="AI-2E-like"/>
</dbReference>
<evidence type="ECO:0000313" key="10">
    <source>
        <dbReference type="Proteomes" id="UP000264445"/>
    </source>
</evidence>
<feature type="transmembrane region" description="Helical" evidence="8">
    <location>
        <begin position="211"/>
        <end position="228"/>
    </location>
</feature>
<evidence type="ECO:0000256" key="8">
    <source>
        <dbReference type="SAM" id="Phobius"/>
    </source>
</evidence>
<evidence type="ECO:0000256" key="3">
    <source>
        <dbReference type="ARBA" id="ARBA00022448"/>
    </source>
</evidence>
<evidence type="ECO:0000256" key="6">
    <source>
        <dbReference type="ARBA" id="ARBA00022989"/>
    </source>
</evidence>
<evidence type="ECO:0000256" key="2">
    <source>
        <dbReference type="ARBA" id="ARBA00009773"/>
    </source>
</evidence>
<dbReference type="Proteomes" id="UP000264445">
    <property type="component" value="Unassembled WGS sequence"/>
</dbReference>
<dbReference type="AlphaFoldDB" id="A0A357VJ88"/>
<protein>
    <submittedName>
        <fullName evidence="9">AI-2E family transporter</fullName>
    </submittedName>
</protein>
<reference evidence="9 10" key="1">
    <citation type="journal article" date="2018" name="Nat. Biotechnol.">
        <title>A standardized bacterial taxonomy based on genome phylogeny substantially revises the tree of life.</title>
        <authorList>
            <person name="Parks D.H."/>
            <person name="Chuvochina M."/>
            <person name="Waite D.W."/>
            <person name="Rinke C."/>
            <person name="Skarshewski A."/>
            <person name="Chaumeil P.A."/>
            <person name="Hugenholtz P."/>
        </authorList>
    </citation>
    <scope>NUCLEOTIDE SEQUENCE [LARGE SCALE GENOMIC DNA]</scope>
    <source>
        <strain evidence="9">UBA12544</strain>
    </source>
</reference>
<comment type="subcellular location">
    <subcellularLocation>
        <location evidence="1">Cell membrane</location>
        <topology evidence="1">Multi-pass membrane protein</topology>
    </subcellularLocation>
</comment>
<comment type="caution">
    <text evidence="9">The sequence shown here is derived from an EMBL/GenBank/DDBJ whole genome shotgun (WGS) entry which is preliminary data.</text>
</comment>
<evidence type="ECO:0000256" key="7">
    <source>
        <dbReference type="ARBA" id="ARBA00023136"/>
    </source>
</evidence>
<evidence type="ECO:0000256" key="4">
    <source>
        <dbReference type="ARBA" id="ARBA00022475"/>
    </source>
</evidence>
<dbReference type="Pfam" id="PF01594">
    <property type="entry name" value="AI-2E_transport"/>
    <property type="match status" value="1"/>
</dbReference>
<feature type="transmembrane region" description="Helical" evidence="8">
    <location>
        <begin position="58"/>
        <end position="83"/>
    </location>
</feature>
<dbReference type="GO" id="GO:0055085">
    <property type="term" value="P:transmembrane transport"/>
    <property type="evidence" value="ECO:0007669"/>
    <property type="project" value="TreeGrafter"/>
</dbReference>
<dbReference type="GO" id="GO:0005886">
    <property type="term" value="C:plasma membrane"/>
    <property type="evidence" value="ECO:0007669"/>
    <property type="project" value="UniProtKB-SubCell"/>
</dbReference>
<gene>
    <name evidence="9" type="ORF">DEA61_00920</name>
</gene>